<protein>
    <submittedName>
        <fullName evidence="2">GPW/gp25 family protein</fullName>
    </submittedName>
</protein>
<reference evidence="2" key="1">
    <citation type="submission" date="2014-06" db="EMBL/GenBank/DDBJ databases">
        <title>Key roles for freshwater Actinobacteria revealed by deep metagenomic sequencing.</title>
        <authorList>
            <person name="Ghai R."/>
            <person name="Mizuno C.M."/>
            <person name="Picazo A."/>
            <person name="Camacho A."/>
            <person name="Rodriguez-Valera F."/>
        </authorList>
    </citation>
    <scope>NUCLEOTIDE SEQUENCE</scope>
</reference>
<dbReference type="Gene3D" id="3.10.450.40">
    <property type="match status" value="1"/>
</dbReference>
<evidence type="ECO:0000313" key="2">
    <source>
        <dbReference type="EMBL" id="KGA21504.1"/>
    </source>
</evidence>
<accession>A0A094QGT3</accession>
<organism evidence="2">
    <name type="scientific">freshwater metagenome</name>
    <dbReference type="NCBI Taxonomy" id="449393"/>
    <lineage>
        <taxon>unclassified sequences</taxon>
        <taxon>metagenomes</taxon>
        <taxon>ecological metagenomes</taxon>
    </lineage>
</organism>
<dbReference type="AlphaFoldDB" id="A0A094QGT3"/>
<comment type="caution">
    <text evidence="2">The sequence shown here is derived from an EMBL/GenBank/DDBJ whole genome shotgun (WGS) entry which is preliminary data.</text>
</comment>
<evidence type="ECO:0000259" key="1">
    <source>
        <dbReference type="Pfam" id="PF04965"/>
    </source>
</evidence>
<dbReference type="Pfam" id="PF04965">
    <property type="entry name" value="GPW_gp25"/>
    <property type="match status" value="1"/>
</dbReference>
<feature type="domain" description="IraD/Gp25-like" evidence="1">
    <location>
        <begin position="28"/>
        <end position="115"/>
    </location>
</feature>
<dbReference type="EMBL" id="JNSL01000005">
    <property type="protein sequence ID" value="KGA21504.1"/>
    <property type="molecule type" value="Genomic_DNA"/>
</dbReference>
<dbReference type="SUPFAM" id="SSF160719">
    <property type="entry name" value="gpW/gp25-like"/>
    <property type="match status" value="1"/>
</dbReference>
<dbReference type="InterPro" id="IPR007048">
    <property type="entry name" value="IraD/Gp25-like"/>
</dbReference>
<sequence>MSDEFIGKGFPFPMRINESGSFTLIEGVEELERSMAVVLSTAPGERPFRPAFGCRIWELMFEPIETSTMGLMEMYVQEALHMWEPRVEIDSVLVEPSDIDGAVTILISYIIRSTNDRRNLVYPFYTIPPEED</sequence>
<proteinExistence type="predicted"/>
<gene>
    <name evidence="2" type="ORF">GM51_1660</name>
</gene>
<name>A0A094QGT3_9ZZZZ</name>